<keyword evidence="2" id="KW-0963">Cytoplasm</keyword>
<gene>
    <name evidence="8" type="ORF">B7P43_G17948</name>
</gene>
<reference evidence="8 9" key="1">
    <citation type="submission" date="2017-12" db="EMBL/GenBank/DDBJ databases">
        <title>Hemimetabolous genomes reveal molecular basis of termite eusociality.</title>
        <authorList>
            <person name="Harrison M.C."/>
            <person name="Jongepier E."/>
            <person name="Robertson H.M."/>
            <person name="Arning N."/>
            <person name="Bitard-Feildel T."/>
            <person name="Chao H."/>
            <person name="Childers C.P."/>
            <person name="Dinh H."/>
            <person name="Doddapaneni H."/>
            <person name="Dugan S."/>
            <person name="Gowin J."/>
            <person name="Greiner C."/>
            <person name="Han Y."/>
            <person name="Hu H."/>
            <person name="Hughes D.S.T."/>
            <person name="Huylmans A.-K."/>
            <person name="Kemena C."/>
            <person name="Kremer L.P.M."/>
            <person name="Lee S.L."/>
            <person name="Lopez-Ezquerra A."/>
            <person name="Mallet L."/>
            <person name="Monroy-Kuhn J.M."/>
            <person name="Moser A."/>
            <person name="Murali S.C."/>
            <person name="Muzny D.M."/>
            <person name="Otani S."/>
            <person name="Piulachs M.-D."/>
            <person name="Poelchau M."/>
            <person name="Qu J."/>
            <person name="Schaub F."/>
            <person name="Wada-Katsumata A."/>
            <person name="Worley K.C."/>
            <person name="Xie Q."/>
            <person name="Ylla G."/>
            <person name="Poulsen M."/>
            <person name="Gibbs R.A."/>
            <person name="Schal C."/>
            <person name="Richards S."/>
            <person name="Belles X."/>
            <person name="Korb J."/>
            <person name="Bornberg-Bauer E."/>
        </authorList>
    </citation>
    <scope>NUCLEOTIDE SEQUENCE [LARGE SCALE GENOMIC DNA]</scope>
    <source>
        <tissue evidence="8">Whole body</tissue>
    </source>
</reference>
<keyword evidence="4" id="KW-0863">Zinc-finger</keyword>
<evidence type="ECO:0000313" key="8">
    <source>
        <dbReference type="EMBL" id="PNF39216.1"/>
    </source>
</evidence>
<keyword evidence="9" id="KW-1185">Reference proteome</keyword>
<feature type="domain" description="RZ-type" evidence="7">
    <location>
        <begin position="172"/>
        <end position="244"/>
    </location>
</feature>
<organism evidence="8 9">
    <name type="scientific">Cryptotermes secundus</name>
    <dbReference type="NCBI Taxonomy" id="105785"/>
    <lineage>
        <taxon>Eukaryota</taxon>
        <taxon>Metazoa</taxon>
        <taxon>Ecdysozoa</taxon>
        <taxon>Arthropoda</taxon>
        <taxon>Hexapoda</taxon>
        <taxon>Insecta</taxon>
        <taxon>Pterygota</taxon>
        <taxon>Neoptera</taxon>
        <taxon>Polyneoptera</taxon>
        <taxon>Dictyoptera</taxon>
        <taxon>Blattodea</taxon>
        <taxon>Blattoidea</taxon>
        <taxon>Termitoidae</taxon>
        <taxon>Kalotermitidae</taxon>
        <taxon>Cryptotermitinae</taxon>
        <taxon>Cryptotermes</taxon>
    </lineage>
</organism>
<name>A0A2J7REG0_9NEOP</name>
<protein>
    <recommendedName>
        <fullName evidence="7">RZ-type domain-containing protein</fullName>
    </recommendedName>
</protein>
<evidence type="ECO:0000256" key="3">
    <source>
        <dbReference type="ARBA" id="ARBA00022723"/>
    </source>
</evidence>
<dbReference type="GO" id="GO:0008270">
    <property type="term" value="F:zinc ion binding"/>
    <property type="evidence" value="ECO:0007669"/>
    <property type="project" value="UniProtKB-KW"/>
</dbReference>
<evidence type="ECO:0000256" key="2">
    <source>
        <dbReference type="ARBA" id="ARBA00022490"/>
    </source>
</evidence>
<dbReference type="InterPro" id="IPR046439">
    <property type="entry name" value="ZF_RZ_dom"/>
</dbReference>
<evidence type="ECO:0000259" key="7">
    <source>
        <dbReference type="PROSITE" id="PS51981"/>
    </source>
</evidence>
<dbReference type="STRING" id="105785.A0A2J7REG0"/>
<keyword evidence="3" id="KW-0479">Metal-binding</keyword>
<dbReference type="AlphaFoldDB" id="A0A2J7REG0"/>
<evidence type="ECO:0000256" key="5">
    <source>
        <dbReference type="ARBA" id="ARBA00022833"/>
    </source>
</evidence>
<dbReference type="EMBL" id="NEVH01005006">
    <property type="protein sequence ID" value="PNF39216.1"/>
    <property type="molecule type" value="Genomic_DNA"/>
</dbReference>
<accession>A0A2J7REG0</accession>
<keyword evidence="6" id="KW-0391">Immunity</keyword>
<dbReference type="OrthoDB" id="2423195at2759"/>
<dbReference type="Pfam" id="PF20173">
    <property type="entry name" value="ZnF_RZ-type"/>
    <property type="match status" value="1"/>
</dbReference>
<evidence type="ECO:0000256" key="6">
    <source>
        <dbReference type="ARBA" id="ARBA00022859"/>
    </source>
</evidence>
<dbReference type="GO" id="GO:0002376">
    <property type="term" value="P:immune system process"/>
    <property type="evidence" value="ECO:0007669"/>
    <property type="project" value="UniProtKB-KW"/>
</dbReference>
<evidence type="ECO:0000313" key="9">
    <source>
        <dbReference type="Proteomes" id="UP000235965"/>
    </source>
</evidence>
<dbReference type="InParanoid" id="A0A2J7REG0"/>
<evidence type="ECO:0000256" key="1">
    <source>
        <dbReference type="ARBA" id="ARBA00004496"/>
    </source>
</evidence>
<dbReference type="PROSITE" id="PS51981">
    <property type="entry name" value="ZF_RZ"/>
    <property type="match status" value="1"/>
</dbReference>
<evidence type="ECO:0000256" key="4">
    <source>
        <dbReference type="ARBA" id="ARBA00022771"/>
    </source>
</evidence>
<dbReference type="Proteomes" id="UP000235965">
    <property type="component" value="Unassembled WGS sequence"/>
</dbReference>
<comment type="subcellular location">
    <subcellularLocation>
        <location evidence="1">Cytoplasm</location>
    </subcellularLocation>
</comment>
<keyword evidence="5" id="KW-0862">Zinc</keyword>
<comment type="caution">
    <text evidence="8">The sequence shown here is derived from an EMBL/GenBank/DDBJ whole genome shotgun (WGS) entry which is preliminary data.</text>
</comment>
<proteinExistence type="predicted"/>
<sequence length="248" mass="28164">MAHNSIYMTGSKEYEILYDKLWDELQPVQLKRRNPLSVMRTDTLAVQLEMFCQLVECCSNACLHLRGESRNKVISYMDTLLHAVKKRGSKISGQEIEEINMEIQRFHRLCQLYKIRSEGAYKMYCSKPEVKKCFDTAHRIAYSIEKFSKECDMALKDALENLKKEVKSDVIISDAERKMIVGALSFRLGHWYKCPNGHIYCISEGGGAMQIGQCNECGAAIGGSSHRLLPDNSLASEMDGATHPAWPQ</sequence>
<dbReference type="GO" id="GO:0005737">
    <property type="term" value="C:cytoplasm"/>
    <property type="evidence" value="ECO:0007669"/>
    <property type="project" value="UniProtKB-SubCell"/>
</dbReference>